<dbReference type="AlphaFoldDB" id="A0AAP0LCS7"/>
<dbReference type="PANTHER" id="PTHR46366">
    <property type="entry name" value="PRO-APOPTOTIC SERINE PROTEASE NMA111"/>
    <property type="match status" value="1"/>
</dbReference>
<sequence length="204" mass="22702">MPRAIPNGVVTEKKNTITAFLKNFDSHHYHHHLMTSNSRRKEIPPIHHNKETMLNERRKSDLREMSSLVPSAWRPVLEDPSNLQIFFDYYAIAKPPISKESCLKVALDFVSPENMEECIRLRAGIDLSSLNEMEGKICWDLYIEGLVIDADGNLLDALGVAIKAASGTKGGSSGSHVIDWQEQAVALNAGSKSSRASAFFLPLE</sequence>
<dbReference type="EMBL" id="JBBNAF010000001">
    <property type="protein sequence ID" value="KAK9168666.1"/>
    <property type="molecule type" value="Genomic_DNA"/>
</dbReference>
<evidence type="ECO:0000313" key="1">
    <source>
        <dbReference type="EMBL" id="KAK9168666.1"/>
    </source>
</evidence>
<organism evidence="1 2">
    <name type="scientific">Stephania yunnanensis</name>
    <dbReference type="NCBI Taxonomy" id="152371"/>
    <lineage>
        <taxon>Eukaryota</taxon>
        <taxon>Viridiplantae</taxon>
        <taxon>Streptophyta</taxon>
        <taxon>Embryophyta</taxon>
        <taxon>Tracheophyta</taxon>
        <taxon>Spermatophyta</taxon>
        <taxon>Magnoliopsida</taxon>
        <taxon>Ranunculales</taxon>
        <taxon>Menispermaceae</taxon>
        <taxon>Menispermoideae</taxon>
        <taxon>Cissampelideae</taxon>
        <taxon>Stephania</taxon>
    </lineage>
</organism>
<comment type="caution">
    <text evidence="1">The sequence shown here is derived from an EMBL/GenBank/DDBJ whole genome shotgun (WGS) entry which is preliminary data.</text>
</comment>
<dbReference type="Proteomes" id="UP001420932">
    <property type="component" value="Unassembled WGS sequence"/>
</dbReference>
<protein>
    <submittedName>
        <fullName evidence="1">Uncharacterized protein</fullName>
    </submittedName>
</protein>
<reference evidence="1 2" key="1">
    <citation type="submission" date="2024-01" db="EMBL/GenBank/DDBJ databases">
        <title>Genome assemblies of Stephania.</title>
        <authorList>
            <person name="Yang L."/>
        </authorList>
    </citation>
    <scope>NUCLEOTIDE SEQUENCE [LARGE SCALE GENOMIC DNA]</scope>
    <source>
        <strain evidence="1">YNDBR</strain>
        <tissue evidence="1">Leaf</tissue>
    </source>
</reference>
<dbReference type="SUPFAM" id="SSF54211">
    <property type="entry name" value="Ribosomal protein S5 domain 2-like"/>
    <property type="match status" value="1"/>
</dbReference>
<gene>
    <name evidence="1" type="ORF">Syun_000806</name>
</gene>
<dbReference type="InterPro" id="IPR020568">
    <property type="entry name" value="Ribosomal_Su5_D2-typ_SF"/>
</dbReference>
<accession>A0AAP0LCS7</accession>
<dbReference type="Gene3D" id="3.30.230.70">
    <property type="entry name" value="GHMP Kinase, N-terminal domain"/>
    <property type="match status" value="1"/>
</dbReference>
<evidence type="ECO:0000313" key="2">
    <source>
        <dbReference type="Proteomes" id="UP001420932"/>
    </source>
</evidence>
<name>A0AAP0LCS7_9MAGN</name>
<keyword evidence="2" id="KW-1185">Reference proteome</keyword>
<dbReference type="InterPro" id="IPR027408">
    <property type="entry name" value="PNPase/RNase_PH_dom_sf"/>
</dbReference>
<proteinExistence type="predicted"/>
<dbReference type="PANTHER" id="PTHR46366:SF1">
    <property type="entry name" value="PDZ DOMAIN-CONTAINING PROTEIN C1685.05"/>
    <property type="match status" value="1"/>
</dbReference>